<organism evidence="1 2">
    <name type="scientific">Faecalibacterium prausnitzii M21/2</name>
    <dbReference type="NCBI Taxonomy" id="411485"/>
    <lineage>
        <taxon>Bacteria</taxon>
        <taxon>Bacillati</taxon>
        <taxon>Bacillota</taxon>
        <taxon>Clostridia</taxon>
        <taxon>Eubacteriales</taxon>
        <taxon>Oscillospiraceae</taxon>
        <taxon>Faecalibacterium</taxon>
    </lineage>
</organism>
<reference evidence="1 2" key="1">
    <citation type="submission" date="2007-09" db="EMBL/GenBank/DDBJ databases">
        <title>Draft genome sequence of Faecalibacterium prausnitzii M21/2.</title>
        <authorList>
            <person name="Sudarsanam P."/>
            <person name="Ley R."/>
            <person name="Guruge J."/>
            <person name="Turnbaugh P.J."/>
            <person name="Mahowald M."/>
            <person name="Liep D."/>
            <person name="Gordon J."/>
        </authorList>
    </citation>
    <scope>NUCLEOTIDE SEQUENCE [LARGE SCALE GENOMIC DNA]</scope>
    <source>
        <strain evidence="1 2">M21/2</strain>
    </source>
</reference>
<protein>
    <submittedName>
        <fullName evidence="1">Uncharacterized protein</fullName>
    </submittedName>
</protein>
<reference evidence="1 2" key="2">
    <citation type="submission" date="2007-09" db="EMBL/GenBank/DDBJ databases">
        <authorList>
            <person name="Fulton L."/>
            <person name="Clifton S."/>
            <person name="Fulton B."/>
            <person name="Xu J."/>
            <person name="Minx P."/>
            <person name="Pepin K.H."/>
            <person name="Johnson M."/>
            <person name="Thiruvilangam P."/>
            <person name="Bhonagiri V."/>
            <person name="Nash W.E."/>
            <person name="Mardis E.R."/>
            <person name="Wilson R.K."/>
        </authorList>
    </citation>
    <scope>NUCLEOTIDE SEQUENCE [LARGE SCALE GENOMIC DNA]</scope>
    <source>
        <strain evidence="1 2">M21/2</strain>
    </source>
</reference>
<comment type="caution">
    <text evidence="1">The sequence shown here is derived from an EMBL/GenBank/DDBJ whole genome shotgun (WGS) entry which is preliminary data.</text>
</comment>
<dbReference type="Proteomes" id="UP000005945">
    <property type="component" value="Unassembled WGS sequence"/>
</dbReference>
<evidence type="ECO:0000313" key="1">
    <source>
        <dbReference type="EMBL" id="EDP21032.1"/>
    </source>
</evidence>
<name>A8SDX3_9FIRM</name>
<dbReference type="EMBL" id="ABED02000028">
    <property type="protein sequence ID" value="EDP21032.1"/>
    <property type="molecule type" value="Genomic_DNA"/>
</dbReference>
<proteinExistence type="predicted"/>
<sequence>MSKLDLLQSVMIFPFGIMNLKSRDRKYAAFAQIAL</sequence>
<dbReference type="AlphaFoldDB" id="A8SDX3"/>
<dbReference type="HOGENOM" id="CLU_3365080_0_0_9"/>
<gene>
    <name evidence="1" type="ORF">FAEPRAM212_02360</name>
</gene>
<evidence type="ECO:0000313" key="2">
    <source>
        <dbReference type="Proteomes" id="UP000005945"/>
    </source>
</evidence>
<accession>A8SDX3</accession>